<accession>A0A2S0CSN7</accession>
<dbReference type="Proteomes" id="UP000246806">
    <property type="component" value="Genome"/>
</dbReference>
<sequence length="185" mass="21096">MANEKQKVDELSVFQPTLSAVTVDELVAAEYQDKSIKQQDILSKYGISTTQLYDILNRKGIPFRNRARSSKSNDRLLTMTKIEMDTFAGDYMQGMHLEKLYKKYDLNKHGLYKLVDKLGLPRRNKKIKGKQQLVFDLAQEEQIDPIESVNCTLENGELHVKVTLRVQPAGIDSINVQITPPKEGN</sequence>
<protein>
    <submittedName>
        <fullName evidence="1">Uncharacterized protein</fullName>
    </submittedName>
</protein>
<dbReference type="Gene3D" id="1.10.10.60">
    <property type="entry name" value="Homeodomain-like"/>
    <property type="match status" value="2"/>
</dbReference>
<gene>
    <name evidence="1" type="ORF">BCP12_079</name>
</gene>
<name>A0A2S0CSN7_9CAUD</name>
<dbReference type="EMBL" id="KX987999">
    <property type="protein sequence ID" value="AQN32497.1"/>
    <property type="molecule type" value="Genomic_DNA"/>
</dbReference>
<organism evidence="1 2">
    <name type="scientific">Bacillus phage BCP12</name>
    <dbReference type="NCBI Taxonomy" id="1913122"/>
    <lineage>
        <taxon>Viruses</taxon>
        <taxon>Duplodnaviria</taxon>
        <taxon>Heunggongvirae</taxon>
        <taxon>Uroviricota</taxon>
        <taxon>Caudoviricetes</taxon>
        <taxon>Herelleviridae</taxon>
        <taxon>Bastillevirinae</taxon>
        <taxon>Tsarbombavirus</taxon>
        <taxon>Tsarbombavirus BCP78</taxon>
    </lineage>
</organism>
<evidence type="ECO:0000313" key="2">
    <source>
        <dbReference type="Proteomes" id="UP000246806"/>
    </source>
</evidence>
<proteinExistence type="predicted"/>
<reference evidence="1 2" key="1">
    <citation type="submission" date="2016-10" db="EMBL/GenBank/DDBJ databases">
        <title>Complete Genome Sequence of Bacillus Phage BCP12.</title>
        <authorList>
            <person name="Ghosh K."/>
            <person name="Kim K.-P."/>
        </authorList>
    </citation>
    <scope>NUCLEOTIDE SEQUENCE [LARGE SCALE GENOMIC DNA]</scope>
</reference>
<evidence type="ECO:0000313" key="1">
    <source>
        <dbReference type="EMBL" id="AQN32497.1"/>
    </source>
</evidence>